<feature type="transmembrane region" description="Helical" evidence="7">
    <location>
        <begin position="133"/>
        <end position="151"/>
    </location>
</feature>
<feature type="domain" description="Phage shock protein PspC N-terminal" evidence="8">
    <location>
        <begin position="3"/>
        <end position="60"/>
    </location>
</feature>
<dbReference type="InterPro" id="IPR007168">
    <property type="entry name" value="Phageshock_PspC_N"/>
</dbReference>
<accession>A0A4R0NCU6</accession>
<dbReference type="Proteomes" id="UP000293347">
    <property type="component" value="Unassembled WGS sequence"/>
</dbReference>
<feature type="region of interest" description="Disordered" evidence="6">
    <location>
        <begin position="69"/>
        <end position="116"/>
    </location>
</feature>
<feature type="compositionally biased region" description="Polar residues" evidence="6">
    <location>
        <begin position="80"/>
        <end position="97"/>
    </location>
</feature>
<feature type="compositionally biased region" description="Basic and acidic residues" evidence="6">
    <location>
        <begin position="228"/>
        <end position="250"/>
    </location>
</feature>
<dbReference type="OrthoDB" id="5772680at2"/>
<dbReference type="InterPro" id="IPR052027">
    <property type="entry name" value="PspC"/>
</dbReference>
<evidence type="ECO:0000259" key="9">
    <source>
        <dbReference type="Pfam" id="PF18917"/>
    </source>
</evidence>
<evidence type="ECO:0000256" key="3">
    <source>
        <dbReference type="ARBA" id="ARBA00022692"/>
    </source>
</evidence>
<evidence type="ECO:0000256" key="2">
    <source>
        <dbReference type="ARBA" id="ARBA00022475"/>
    </source>
</evidence>
<evidence type="ECO:0000256" key="6">
    <source>
        <dbReference type="SAM" id="MobiDB-lite"/>
    </source>
</evidence>
<keyword evidence="11" id="KW-1185">Reference proteome</keyword>
<evidence type="ECO:0000259" key="8">
    <source>
        <dbReference type="Pfam" id="PF04024"/>
    </source>
</evidence>
<evidence type="ECO:0000256" key="4">
    <source>
        <dbReference type="ARBA" id="ARBA00022989"/>
    </source>
</evidence>
<protein>
    <submittedName>
        <fullName evidence="10">PspC domain-containing protein</fullName>
    </submittedName>
</protein>
<dbReference type="RefSeq" id="WP_131597797.1">
    <property type="nucleotide sequence ID" value="NZ_SJSL01000008.1"/>
</dbReference>
<feature type="region of interest" description="Disordered" evidence="6">
    <location>
        <begin position="201"/>
        <end position="250"/>
    </location>
</feature>
<comment type="caution">
    <text evidence="10">The sequence shown here is derived from an EMBL/GenBank/DDBJ whole genome shotgun (WGS) entry which is preliminary data.</text>
</comment>
<name>A0A4R0NCU6_9SPHI</name>
<keyword evidence="3 7" id="KW-0812">Transmembrane</keyword>
<evidence type="ECO:0000256" key="7">
    <source>
        <dbReference type="SAM" id="Phobius"/>
    </source>
</evidence>
<keyword evidence="5 7" id="KW-0472">Membrane</keyword>
<dbReference type="InterPro" id="IPR043726">
    <property type="entry name" value="LiaI-LiaF-like_TM1"/>
</dbReference>
<evidence type="ECO:0000313" key="10">
    <source>
        <dbReference type="EMBL" id="TCC98075.1"/>
    </source>
</evidence>
<feature type="compositionally biased region" description="Low complexity" evidence="6">
    <location>
        <begin position="98"/>
        <end position="109"/>
    </location>
</feature>
<dbReference type="AlphaFoldDB" id="A0A4R0NCU6"/>
<gene>
    <name evidence="10" type="ORF">EZ437_19725</name>
</gene>
<dbReference type="Pfam" id="PF18917">
    <property type="entry name" value="LiaI-LiaF-like_TM1"/>
    <property type="match status" value="1"/>
</dbReference>
<feature type="transmembrane region" description="Helical" evidence="7">
    <location>
        <begin position="157"/>
        <end position="180"/>
    </location>
</feature>
<dbReference type="Pfam" id="PF04024">
    <property type="entry name" value="PspC"/>
    <property type="match status" value="1"/>
</dbReference>
<evidence type="ECO:0000313" key="11">
    <source>
        <dbReference type="Proteomes" id="UP000293347"/>
    </source>
</evidence>
<feature type="domain" description="LiaI-LiaF-like transmembrane region" evidence="9">
    <location>
        <begin position="137"/>
        <end position="179"/>
    </location>
</feature>
<comment type="subcellular location">
    <subcellularLocation>
        <location evidence="1">Cell membrane</location>
        <topology evidence="1">Single-pass membrane protein</topology>
    </subcellularLocation>
</comment>
<dbReference type="GO" id="GO:0005886">
    <property type="term" value="C:plasma membrane"/>
    <property type="evidence" value="ECO:0007669"/>
    <property type="project" value="UniProtKB-SubCell"/>
</dbReference>
<keyword evidence="2" id="KW-1003">Cell membrane</keyword>
<feature type="transmembrane region" description="Helical" evidence="7">
    <location>
        <begin position="31"/>
        <end position="58"/>
    </location>
</feature>
<dbReference type="EMBL" id="SJSL01000008">
    <property type="protein sequence ID" value="TCC98075.1"/>
    <property type="molecule type" value="Genomic_DNA"/>
</dbReference>
<evidence type="ECO:0000256" key="1">
    <source>
        <dbReference type="ARBA" id="ARBA00004162"/>
    </source>
</evidence>
<keyword evidence="4 7" id="KW-1133">Transmembrane helix</keyword>
<sequence length="250" mass="28524">MDKRLFRNEHEKVIAGVSSGVAEYMEVDVTIIRLLFVLSTIFLVGTGILVYVIMWIVVPVNTDPTSRFNRFNNMNRDRQSNPFTSSNPFSQPSGNPAGSSSSQGWTSSTIHEDPFNTVKSKDNFKFKQKSNETGRTVGGLFLLVIGMYFLLNEFNIIPFWFNIGKLWPLVFVAIGVSFILKSNKKNAWEQWKRQQEQDLYTDIRSRDNDPADPAEPLTDTPVADALSEEPRKEASKIDDRFTKKDKQDEN</sequence>
<dbReference type="PANTHER" id="PTHR33885">
    <property type="entry name" value="PHAGE SHOCK PROTEIN C"/>
    <property type="match status" value="1"/>
</dbReference>
<reference evidence="10 11" key="1">
    <citation type="submission" date="2019-02" db="EMBL/GenBank/DDBJ databases">
        <title>Pedobacter sp. RP-1-14 sp. nov., isolated from Arctic soil.</title>
        <authorList>
            <person name="Dahal R.H."/>
        </authorList>
    </citation>
    <scope>NUCLEOTIDE SEQUENCE [LARGE SCALE GENOMIC DNA]</scope>
    <source>
        <strain evidence="10 11">RP-1-14</strain>
    </source>
</reference>
<evidence type="ECO:0000256" key="5">
    <source>
        <dbReference type="ARBA" id="ARBA00023136"/>
    </source>
</evidence>
<organism evidence="10 11">
    <name type="scientific">Pedobacter psychroterrae</name>
    <dbReference type="NCBI Taxonomy" id="2530453"/>
    <lineage>
        <taxon>Bacteria</taxon>
        <taxon>Pseudomonadati</taxon>
        <taxon>Bacteroidota</taxon>
        <taxon>Sphingobacteriia</taxon>
        <taxon>Sphingobacteriales</taxon>
        <taxon>Sphingobacteriaceae</taxon>
        <taxon>Pedobacter</taxon>
    </lineage>
</organism>
<proteinExistence type="predicted"/>
<dbReference type="PANTHER" id="PTHR33885:SF3">
    <property type="entry name" value="PHAGE SHOCK PROTEIN C"/>
    <property type="match status" value="1"/>
</dbReference>